<keyword evidence="4" id="KW-0131">Cell cycle</keyword>
<keyword evidence="2 6" id="KW-0132">Cell division</keyword>
<dbReference type="HAMAP" id="MF_02033">
    <property type="entry name" value="FtsA"/>
    <property type="match status" value="1"/>
</dbReference>
<dbReference type="Gene3D" id="3.30.1490.110">
    <property type="match status" value="1"/>
</dbReference>
<dbReference type="InterPro" id="IPR020823">
    <property type="entry name" value="Cell_div_FtsA"/>
</dbReference>
<dbReference type="Proteomes" id="UP000824161">
    <property type="component" value="Unassembled WGS sequence"/>
</dbReference>
<proteinExistence type="inferred from homology"/>
<keyword evidence="3" id="KW-0472">Membrane</keyword>
<dbReference type="Pfam" id="PF02491">
    <property type="entry name" value="SHS2_FTSA"/>
    <property type="match status" value="1"/>
</dbReference>
<dbReference type="Gene3D" id="3.30.420.40">
    <property type="match status" value="2"/>
</dbReference>
<dbReference type="InterPro" id="IPR003494">
    <property type="entry name" value="SHS2_FtsA"/>
</dbReference>
<dbReference type="Pfam" id="PF14450">
    <property type="entry name" value="FtsA"/>
    <property type="match status" value="2"/>
</dbReference>
<evidence type="ECO:0000259" key="5">
    <source>
        <dbReference type="SMART" id="SM00842"/>
    </source>
</evidence>
<evidence type="ECO:0000256" key="3">
    <source>
        <dbReference type="ARBA" id="ARBA00023136"/>
    </source>
</evidence>
<name>A0A9D1KTC6_9FLAO</name>
<dbReference type="PIRSF" id="PIRSF003101">
    <property type="entry name" value="FtsA"/>
    <property type="match status" value="1"/>
</dbReference>
<dbReference type="GO" id="GO:0032153">
    <property type="term" value="C:cell division site"/>
    <property type="evidence" value="ECO:0007669"/>
    <property type="project" value="TreeGrafter"/>
</dbReference>
<evidence type="ECO:0000313" key="6">
    <source>
        <dbReference type="EMBL" id="HIT97818.1"/>
    </source>
</evidence>
<sequence length="363" mass="39175">MANNNNAIAAGLDIGTTKIAVMVGRRQEDGSVEIIGVGQSPSTGVSKGAIQNITKTIAGIRDAVAQAEQTAGVKIDRVTVGIAGQYIRSVRQTDYITRENPHQVIEQGDVDRLEERVRKTPLSEHERIIDVLPQEYKVDAEGGILEPVGMFGQRLEATFHVIIGQVAPLSNVKRCVEGAGLQLAGLKLEPIASADATLTDEEKEAGVVLVDIGGGTTDLVVYRDNLVRYSAVIPYGGKIITNDIKEACSILDRYAEKLKVQFGSTWPGANLDTDIVSIPVIQGLPPKEISMKSLSRVIYARMDEILDDINAEIAHYRQIEPNRSLIGGVVITGGGAQLKHLPQLVTFKTQMSCRVGTPNIYLS</sequence>
<reference evidence="6" key="1">
    <citation type="submission" date="2020-10" db="EMBL/GenBank/DDBJ databases">
        <authorList>
            <person name="Gilroy R."/>
        </authorList>
    </citation>
    <scope>NUCLEOTIDE SEQUENCE</scope>
    <source>
        <strain evidence="6">1383</strain>
    </source>
</reference>
<dbReference type="EMBL" id="DVLY01000074">
    <property type="protein sequence ID" value="HIT97818.1"/>
    <property type="molecule type" value="Genomic_DNA"/>
</dbReference>
<dbReference type="GO" id="GO:0009898">
    <property type="term" value="C:cytoplasmic side of plasma membrane"/>
    <property type="evidence" value="ECO:0007669"/>
    <property type="project" value="TreeGrafter"/>
</dbReference>
<evidence type="ECO:0000313" key="7">
    <source>
        <dbReference type="Proteomes" id="UP000824161"/>
    </source>
</evidence>
<dbReference type="PANTHER" id="PTHR32432:SF4">
    <property type="entry name" value="CELL DIVISION PROTEIN FTSA"/>
    <property type="match status" value="1"/>
</dbReference>
<feature type="domain" description="SHS2" evidence="5">
    <location>
        <begin position="9"/>
        <end position="197"/>
    </location>
</feature>
<evidence type="ECO:0000256" key="1">
    <source>
        <dbReference type="ARBA" id="ARBA00022475"/>
    </source>
</evidence>
<dbReference type="InterPro" id="IPR043129">
    <property type="entry name" value="ATPase_NBD"/>
</dbReference>
<dbReference type="PANTHER" id="PTHR32432">
    <property type="entry name" value="CELL DIVISION PROTEIN FTSA-RELATED"/>
    <property type="match status" value="1"/>
</dbReference>
<keyword evidence="1" id="KW-1003">Cell membrane</keyword>
<gene>
    <name evidence="6" type="primary">ftsA</name>
    <name evidence="6" type="ORF">IAC44_03170</name>
</gene>
<comment type="caution">
    <text evidence="6">The sequence shown here is derived from an EMBL/GenBank/DDBJ whole genome shotgun (WGS) entry which is preliminary data.</text>
</comment>
<dbReference type="NCBIfam" id="TIGR01174">
    <property type="entry name" value="ftsA"/>
    <property type="match status" value="1"/>
</dbReference>
<dbReference type="SMART" id="SM00842">
    <property type="entry name" value="FtsA"/>
    <property type="match status" value="1"/>
</dbReference>
<dbReference type="AlphaFoldDB" id="A0A9D1KTC6"/>
<reference evidence="6" key="2">
    <citation type="journal article" date="2021" name="PeerJ">
        <title>Extensive microbial diversity within the chicken gut microbiome revealed by metagenomics and culture.</title>
        <authorList>
            <person name="Gilroy R."/>
            <person name="Ravi A."/>
            <person name="Getino M."/>
            <person name="Pursley I."/>
            <person name="Horton D.L."/>
            <person name="Alikhan N.F."/>
            <person name="Baker D."/>
            <person name="Gharbi K."/>
            <person name="Hall N."/>
            <person name="Watson M."/>
            <person name="Adriaenssens E.M."/>
            <person name="Foster-Nyarko E."/>
            <person name="Jarju S."/>
            <person name="Secka A."/>
            <person name="Antonio M."/>
            <person name="Oren A."/>
            <person name="Chaudhuri R.R."/>
            <person name="La Ragione R."/>
            <person name="Hildebrand F."/>
            <person name="Pallen M.J."/>
        </authorList>
    </citation>
    <scope>NUCLEOTIDE SEQUENCE</scope>
    <source>
        <strain evidence="6">1383</strain>
    </source>
</reference>
<evidence type="ECO:0000256" key="4">
    <source>
        <dbReference type="ARBA" id="ARBA00023306"/>
    </source>
</evidence>
<feature type="non-terminal residue" evidence="6">
    <location>
        <position position="363"/>
    </location>
</feature>
<dbReference type="GO" id="GO:0051301">
    <property type="term" value="P:cell division"/>
    <property type="evidence" value="ECO:0007669"/>
    <property type="project" value="UniProtKB-KW"/>
</dbReference>
<protein>
    <submittedName>
        <fullName evidence="6">Cell division protein FtsA</fullName>
    </submittedName>
</protein>
<evidence type="ECO:0000256" key="2">
    <source>
        <dbReference type="ARBA" id="ARBA00022618"/>
    </source>
</evidence>
<dbReference type="CDD" id="cd24048">
    <property type="entry name" value="ASKHA_NBD_FtsA"/>
    <property type="match status" value="1"/>
</dbReference>
<dbReference type="SUPFAM" id="SSF53067">
    <property type="entry name" value="Actin-like ATPase domain"/>
    <property type="match status" value="2"/>
</dbReference>
<dbReference type="InterPro" id="IPR050696">
    <property type="entry name" value="FtsA/MreB"/>
</dbReference>
<accession>A0A9D1KTC6</accession>
<organism evidence="6 7">
    <name type="scientific">Candidatus Merdimorpha stercoravium</name>
    <dbReference type="NCBI Taxonomy" id="2840863"/>
    <lineage>
        <taxon>Bacteria</taxon>
        <taxon>Pseudomonadati</taxon>
        <taxon>Bacteroidota</taxon>
        <taxon>Flavobacteriia</taxon>
        <taxon>Flavobacteriales</taxon>
        <taxon>Candidatus Merdimorpha</taxon>
    </lineage>
</organism>